<evidence type="ECO:0000313" key="2">
    <source>
        <dbReference type="EMBL" id="GIY48727.1"/>
    </source>
</evidence>
<name>A0AAV4TTW0_9ARAC</name>
<evidence type="ECO:0008006" key="4">
    <source>
        <dbReference type="Google" id="ProtNLM"/>
    </source>
</evidence>
<dbReference type="InterPro" id="IPR028280">
    <property type="entry name" value="Njmu-R1"/>
</dbReference>
<dbReference type="GO" id="GO:0099041">
    <property type="term" value="P:vesicle tethering to Golgi"/>
    <property type="evidence" value="ECO:0007669"/>
    <property type="project" value="InterPro"/>
</dbReference>
<accession>A0AAV4TTW0</accession>
<sequence length="171" mass="19018">MSASGSSESPETKRGNSTENLSCVDSKYTLYLISNNKHAINSDSTNNDKEKINPSNNDTKNNHNEEPSVCLSLFEGNLGAEQETVVRCYLLKTLSARQDLSFENDGKYAELQFSDNLGEPFGCYYHRLSKHSNNEEVNDSNTTTKLNTFFICLIGPANGVMESYPSCENSF</sequence>
<gene>
    <name evidence="2" type="primary">AVEN_22908_1</name>
    <name evidence="2" type="ORF">CDAR_314681</name>
</gene>
<evidence type="ECO:0000256" key="1">
    <source>
        <dbReference type="SAM" id="MobiDB-lite"/>
    </source>
</evidence>
<reference evidence="2 3" key="1">
    <citation type="submission" date="2021-06" db="EMBL/GenBank/DDBJ databases">
        <title>Caerostris darwini draft genome.</title>
        <authorList>
            <person name="Kono N."/>
            <person name="Arakawa K."/>
        </authorList>
    </citation>
    <scope>NUCLEOTIDE SEQUENCE [LARGE SCALE GENOMIC DNA]</scope>
</reference>
<dbReference type="Proteomes" id="UP001054837">
    <property type="component" value="Unassembled WGS sequence"/>
</dbReference>
<dbReference type="GO" id="GO:0005802">
    <property type="term" value="C:trans-Golgi network"/>
    <property type="evidence" value="ECO:0007669"/>
    <property type="project" value="InterPro"/>
</dbReference>
<evidence type="ECO:0000313" key="3">
    <source>
        <dbReference type="Proteomes" id="UP001054837"/>
    </source>
</evidence>
<dbReference type="EMBL" id="BPLQ01010149">
    <property type="protein sequence ID" value="GIY48727.1"/>
    <property type="molecule type" value="Genomic_DNA"/>
</dbReference>
<organism evidence="2 3">
    <name type="scientific">Caerostris darwini</name>
    <dbReference type="NCBI Taxonomy" id="1538125"/>
    <lineage>
        <taxon>Eukaryota</taxon>
        <taxon>Metazoa</taxon>
        <taxon>Ecdysozoa</taxon>
        <taxon>Arthropoda</taxon>
        <taxon>Chelicerata</taxon>
        <taxon>Arachnida</taxon>
        <taxon>Araneae</taxon>
        <taxon>Araneomorphae</taxon>
        <taxon>Entelegynae</taxon>
        <taxon>Araneoidea</taxon>
        <taxon>Araneidae</taxon>
        <taxon>Caerostris</taxon>
    </lineage>
</organism>
<keyword evidence="3" id="KW-1185">Reference proteome</keyword>
<dbReference type="Pfam" id="PF15053">
    <property type="entry name" value="Njmu-R1"/>
    <property type="match status" value="1"/>
</dbReference>
<dbReference type="AlphaFoldDB" id="A0AAV4TTW0"/>
<feature type="region of interest" description="Disordered" evidence="1">
    <location>
        <begin position="39"/>
        <end position="64"/>
    </location>
</feature>
<protein>
    <recommendedName>
        <fullName evidence="4">TLDc domain-containing protein</fullName>
    </recommendedName>
</protein>
<proteinExistence type="predicted"/>
<comment type="caution">
    <text evidence="2">The sequence shown here is derived from an EMBL/GenBank/DDBJ whole genome shotgun (WGS) entry which is preliminary data.</text>
</comment>